<sequence length="689" mass="74776">MSVMASATALPAMAQVVAPGDPAPAPLEQPVTSNAARQVYDAAFFTQFAPANALQIVARVPGFSIQSADESVRGFAAAAGNVVINGQRPSSKSESLETILSRIPASRVLRVEVGAGEQFGAEYAGKAQVLNLVLTAGGGLAGTIEGAVLRDYTGKVLPEGSVSALLKTGKSTFNVAAQFNNNRTTERGYDRVTALPSGALIESREKVNRINDPNASLSASWAHDDGAFRTANLNARVAIDRFRLDQTSAVTPASGPLRDDRLSQRYQSENYEVGGDITRPLAGGGIKLIGLATQRNRRNADRSYLRVNGGTIGGFEQFLDDERSETLARLVWSRPNATGWTVELGAEGVINRLASKVDLFSLASGGAATRIDLPVDDAVVKEYRGEAFVNAGRALAKNLRLDLAATYETSRLTVTGDAQAERSLSFLKPRAVLDWRPGNKWRLQLSVQRTVAQLQFEDFISSAELTNDRVNGGNAQLLPQRAWESLLTIERPILGDGLIKLELGYNRIEKVQDRVLTPEGFDAPGNLGSGTVKIARARIDAPLAKLGIKGGRLTLYASYVGTSVVDPYTGETRRFSGNNDFLAQASFRQDLGKFAWGFSVDGSTPGSFYRLNEVDKNYSVPPYVTAFAEYRPDRRTTLTLSIDNLTATPSRRERTFYAPDRRTRTPSSFELRHRNRYLIPAISFKRSFG</sequence>
<dbReference type="InterPro" id="IPR036942">
    <property type="entry name" value="Beta-barrel_TonB_sf"/>
</dbReference>
<dbReference type="OrthoDB" id="7622322at2"/>
<evidence type="ECO:0000256" key="5">
    <source>
        <dbReference type="ARBA" id="ARBA00023077"/>
    </source>
</evidence>
<keyword evidence="10" id="KW-1185">Reference proteome</keyword>
<evidence type="ECO:0000256" key="4">
    <source>
        <dbReference type="ARBA" id="ARBA00022692"/>
    </source>
</evidence>
<dbReference type="InterPro" id="IPR000531">
    <property type="entry name" value="Beta-barrel_TonB"/>
</dbReference>
<dbReference type="Proteomes" id="UP000094487">
    <property type="component" value="Unassembled WGS sequence"/>
</dbReference>
<evidence type="ECO:0000259" key="8">
    <source>
        <dbReference type="Pfam" id="PF00593"/>
    </source>
</evidence>
<dbReference type="SUPFAM" id="SSF56935">
    <property type="entry name" value="Porins"/>
    <property type="match status" value="1"/>
</dbReference>
<dbReference type="STRING" id="1888892.BFL28_09210"/>
<keyword evidence="2" id="KW-0813">Transport</keyword>
<dbReference type="PANTHER" id="PTHR30069:SF28">
    <property type="entry name" value="TONB-DEPENDENT RECEPTOR YNCD-RELATED"/>
    <property type="match status" value="1"/>
</dbReference>
<comment type="subcellular location">
    <subcellularLocation>
        <location evidence="1">Cell outer membrane</location>
        <topology evidence="1">Multi-pass membrane protein</topology>
    </subcellularLocation>
</comment>
<evidence type="ECO:0000256" key="7">
    <source>
        <dbReference type="ARBA" id="ARBA00023237"/>
    </source>
</evidence>
<dbReference type="GO" id="GO:0044718">
    <property type="term" value="P:siderophore transmembrane transport"/>
    <property type="evidence" value="ECO:0007669"/>
    <property type="project" value="TreeGrafter"/>
</dbReference>
<evidence type="ECO:0000256" key="1">
    <source>
        <dbReference type="ARBA" id="ARBA00004571"/>
    </source>
</evidence>
<evidence type="ECO:0000256" key="3">
    <source>
        <dbReference type="ARBA" id="ARBA00022452"/>
    </source>
</evidence>
<keyword evidence="7" id="KW-0998">Cell outer membrane</keyword>
<keyword evidence="4" id="KW-0812">Transmembrane</keyword>
<dbReference type="Gene3D" id="2.40.170.20">
    <property type="entry name" value="TonB-dependent receptor, beta-barrel domain"/>
    <property type="match status" value="1"/>
</dbReference>
<evidence type="ECO:0000313" key="10">
    <source>
        <dbReference type="Proteomes" id="UP000094487"/>
    </source>
</evidence>
<evidence type="ECO:0000256" key="6">
    <source>
        <dbReference type="ARBA" id="ARBA00023136"/>
    </source>
</evidence>
<dbReference type="PANTHER" id="PTHR30069">
    <property type="entry name" value="TONB-DEPENDENT OUTER MEMBRANE RECEPTOR"/>
    <property type="match status" value="1"/>
</dbReference>
<dbReference type="InterPro" id="IPR037066">
    <property type="entry name" value="Plug_dom_sf"/>
</dbReference>
<dbReference type="GO" id="GO:0009279">
    <property type="term" value="C:cell outer membrane"/>
    <property type="evidence" value="ECO:0007669"/>
    <property type="project" value="UniProtKB-SubCell"/>
</dbReference>
<reference evidence="9 10" key="1">
    <citation type="submission" date="2016-08" db="EMBL/GenBank/DDBJ databases">
        <title>Draft genome of the agarase producing Sphingomonas sp. MCT13.</title>
        <authorList>
            <person name="D'Andrea M.M."/>
            <person name="Rossolini G.M."/>
            <person name="Thaller M.C."/>
        </authorList>
    </citation>
    <scope>NUCLEOTIDE SEQUENCE [LARGE SCALE GENOMIC DNA]</scope>
    <source>
        <strain evidence="9 10">MCT13</strain>
    </source>
</reference>
<dbReference type="EMBL" id="MDDS01000004">
    <property type="protein sequence ID" value="ODP39522.1"/>
    <property type="molecule type" value="Genomic_DNA"/>
</dbReference>
<dbReference type="AlphaFoldDB" id="A0A1E3M0I4"/>
<dbReference type="Pfam" id="PF00593">
    <property type="entry name" value="TonB_dep_Rec_b-barrel"/>
    <property type="match status" value="1"/>
</dbReference>
<dbReference type="InterPro" id="IPR039426">
    <property type="entry name" value="TonB-dep_rcpt-like"/>
</dbReference>
<proteinExistence type="predicted"/>
<protein>
    <recommendedName>
        <fullName evidence="8">TonB-dependent receptor-like beta-barrel domain-containing protein</fullName>
    </recommendedName>
</protein>
<evidence type="ECO:0000256" key="2">
    <source>
        <dbReference type="ARBA" id="ARBA00022448"/>
    </source>
</evidence>
<keyword evidence="3" id="KW-1134">Transmembrane beta strand</keyword>
<dbReference type="Gene3D" id="2.170.130.10">
    <property type="entry name" value="TonB-dependent receptor, plug domain"/>
    <property type="match status" value="1"/>
</dbReference>
<name>A0A1E3M0I4_9SPHN</name>
<accession>A0A1E3M0I4</accession>
<gene>
    <name evidence="9" type="ORF">BFL28_09210</name>
</gene>
<organism evidence="9 10">
    <name type="scientific">Sphingomonas turrisvirgatae</name>
    <dbReference type="NCBI Taxonomy" id="1888892"/>
    <lineage>
        <taxon>Bacteria</taxon>
        <taxon>Pseudomonadati</taxon>
        <taxon>Pseudomonadota</taxon>
        <taxon>Alphaproteobacteria</taxon>
        <taxon>Sphingomonadales</taxon>
        <taxon>Sphingomonadaceae</taxon>
        <taxon>Sphingomonas</taxon>
    </lineage>
</organism>
<dbReference type="GO" id="GO:0015344">
    <property type="term" value="F:siderophore uptake transmembrane transporter activity"/>
    <property type="evidence" value="ECO:0007669"/>
    <property type="project" value="TreeGrafter"/>
</dbReference>
<keyword evidence="5" id="KW-0798">TonB box</keyword>
<keyword evidence="6" id="KW-0472">Membrane</keyword>
<comment type="caution">
    <text evidence="9">The sequence shown here is derived from an EMBL/GenBank/DDBJ whole genome shotgun (WGS) entry which is preliminary data.</text>
</comment>
<evidence type="ECO:0000313" key="9">
    <source>
        <dbReference type="EMBL" id="ODP39522.1"/>
    </source>
</evidence>
<feature type="domain" description="TonB-dependent receptor-like beta-barrel" evidence="8">
    <location>
        <begin position="226"/>
        <end position="645"/>
    </location>
</feature>